<feature type="non-terminal residue" evidence="1">
    <location>
        <position position="273"/>
    </location>
</feature>
<reference evidence="1" key="1">
    <citation type="submission" date="2020-01" db="EMBL/GenBank/DDBJ databases">
        <authorList>
            <person name="Feng Z.H.Z."/>
        </authorList>
    </citation>
    <scope>NUCLEOTIDE SEQUENCE</scope>
    <source>
        <strain evidence="1">CBS107.38</strain>
    </source>
</reference>
<protein>
    <submittedName>
        <fullName evidence="1">Uncharacterized protein</fullName>
    </submittedName>
</protein>
<name>A0A8H7B9W1_9PLEO</name>
<evidence type="ECO:0000313" key="2">
    <source>
        <dbReference type="Proteomes" id="UP000596902"/>
    </source>
</evidence>
<gene>
    <name evidence="1" type="ORF">GT037_003441</name>
</gene>
<proteinExistence type="predicted"/>
<reference evidence="1" key="2">
    <citation type="submission" date="2020-08" db="EMBL/GenBank/DDBJ databases">
        <title>Draft Genome Sequence of Cumin Blight Pathogen Alternaria burnsii.</title>
        <authorList>
            <person name="Feng Z."/>
        </authorList>
    </citation>
    <scope>NUCLEOTIDE SEQUENCE</scope>
    <source>
        <strain evidence="1">CBS107.38</strain>
    </source>
</reference>
<dbReference type="EMBL" id="JAAABM010000004">
    <property type="protein sequence ID" value="KAF7678060.1"/>
    <property type="molecule type" value="Genomic_DNA"/>
</dbReference>
<evidence type="ECO:0000313" key="1">
    <source>
        <dbReference type="EMBL" id="KAF7678060.1"/>
    </source>
</evidence>
<accession>A0A8H7B9W1</accession>
<dbReference type="Proteomes" id="UP000596902">
    <property type="component" value="Unassembled WGS sequence"/>
</dbReference>
<keyword evidence="2" id="KW-1185">Reference proteome</keyword>
<organism evidence="1 2">
    <name type="scientific">Alternaria burnsii</name>
    <dbReference type="NCBI Taxonomy" id="1187904"/>
    <lineage>
        <taxon>Eukaryota</taxon>
        <taxon>Fungi</taxon>
        <taxon>Dikarya</taxon>
        <taxon>Ascomycota</taxon>
        <taxon>Pezizomycotina</taxon>
        <taxon>Dothideomycetes</taxon>
        <taxon>Pleosporomycetidae</taxon>
        <taxon>Pleosporales</taxon>
        <taxon>Pleosporineae</taxon>
        <taxon>Pleosporaceae</taxon>
        <taxon>Alternaria</taxon>
        <taxon>Alternaria sect. Alternaria</taxon>
    </lineage>
</organism>
<dbReference type="AlphaFoldDB" id="A0A8H7B9W1"/>
<sequence>QRPLACTLRIPGLLYGFNFLSHGLSQSSRPATSAMAYDRDVVVFCFKRHYELLVKSAYFDSAEIRYPPDEGWSDEQLAVDIMRAFGRSEKVIDLLRHLPYIKQLDGDSKDEVYFQTQHLSYLRDTWPFKSLTVEKCQGKQLFDKLLMPSPGDWPAGFIALTQDIYATWWIMDTTKGILHAVGTGYVEPPKDEPWLLGSVPHDIREYFDVIYNEIEGLTMVPCPKGNNSWNRTVQPYTWEIGSVVSQTLRKHGWPDSLDRDGYLEELERVRPEG</sequence>
<comment type="caution">
    <text evidence="1">The sequence shown here is derived from an EMBL/GenBank/DDBJ whole genome shotgun (WGS) entry which is preliminary data.</text>
</comment>
<dbReference type="RefSeq" id="XP_038788195.1">
    <property type="nucleotide sequence ID" value="XM_038928488.1"/>
</dbReference>
<dbReference type="GeneID" id="62201666"/>